<dbReference type="InterPro" id="IPR013022">
    <property type="entry name" value="Xyl_isomerase-like_TIM-brl"/>
</dbReference>
<reference evidence="6" key="1">
    <citation type="journal article" date="2016" name="Genome Announc.">
        <title>Draft Genome Sequences of Five Rapidly Growing Mycobacterium Species, M. thermoresistibile, M. fortuitum subsp. acetamidolyticum, M. canariasense, M. brisbanense, and M. novocastrense.</title>
        <authorList>
            <person name="Katahira K."/>
            <person name="Ogura Y."/>
            <person name="Gotoh Y."/>
            <person name="Hayashi T."/>
        </authorList>
    </citation>
    <scope>NUCLEOTIDE SEQUENCE [LARGE SCALE GENOMIC DNA]</scope>
    <source>
        <strain evidence="6">JCM15298</strain>
    </source>
</reference>
<sequence length="268" mass="28495">MSARYVVNCSILLTRLPLLQRPQAARDAGFEAVEFWWPFADSVPGDAEVDGFVRAVADAGVALVALNFAGGEMAAGERGLLSDPARRTEFRDNVDVAIGIAERLGTKGFNALYGNRIDGLPVEAQDAVATENLAHAAARADTVGAIVLVEPLSAVPGYPLRTAADVVAVLDRVGSPSLRLLADLYHLRVNGDDLDAVIETYTERIGHVQIADAPGRGMPGTGTIDFAGHLAQLNRRGYQGHVSLEYVAADGDPFGWLPQGRRGGSPWR</sequence>
<evidence type="ECO:0000313" key="6">
    <source>
        <dbReference type="Proteomes" id="UP000069443"/>
    </source>
</evidence>
<protein>
    <submittedName>
        <fullName evidence="5">Hydroxypyruvate isomerase</fullName>
    </submittedName>
</protein>
<dbReference type="PANTHER" id="PTHR43489">
    <property type="entry name" value="ISOMERASE"/>
    <property type="match status" value="1"/>
</dbReference>
<evidence type="ECO:0000313" key="5">
    <source>
        <dbReference type="EMBL" id="GAS94994.1"/>
    </source>
</evidence>
<proteinExistence type="inferred from homology"/>
<comment type="similarity">
    <text evidence="2">Belongs to the hyi family.</text>
</comment>
<dbReference type="InterPro" id="IPR036237">
    <property type="entry name" value="Xyl_isomerase-like_sf"/>
</dbReference>
<dbReference type="SUPFAM" id="SSF51658">
    <property type="entry name" value="Xylose isomerase-like"/>
    <property type="match status" value="1"/>
</dbReference>
<keyword evidence="1 2" id="KW-0413">Isomerase</keyword>
<dbReference type="RefSeq" id="WP_062656229.1">
    <property type="nucleotide sequence ID" value="NZ_BCSY01000036.1"/>
</dbReference>
<dbReference type="Proteomes" id="UP000069443">
    <property type="component" value="Unassembled WGS sequence"/>
</dbReference>
<feature type="domain" description="Xylose isomerase-like TIM barrel" evidence="4">
    <location>
        <begin position="23"/>
        <end position="250"/>
    </location>
</feature>
<dbReference type="AlphaFoldDB" id="A0A100WAV3"/>
<organism evidence="5 6">
    <name type="scientific">Mycolicibacterium canariasense</name>
    <name type="common">Mycobacterium canariasense</name>
    <dbReference type="NCBI Taxonomy" id="228230"/>
    <lineage>
        <taxon>Bacteria</taxon>
        <taxon>Bacillati</taxon>
        <taxon>Actinomycetota</taxon>
        <taxon>Actinomycetes</taxon>
        <taxon>Mycobacteriales</taxon>
        <taxon>Mycobacteriaceae</taxon>
        <taxon>Mycolicibacterium</taxon>
    </lineage>
</organism>
<dbReference type="InterPro" id="IPR050417">
    <property type="entry name" value="Sugar_Epim/Isomerase"/>
</dbReference>
<evidence type="ECO:0000256" key="1">
    <source>
        <dbReference type="ARBA" id="ARBA00023235"/>
    </source>
</evidence>
<dbReference type="Gene3D" id="3.20.20.150">
    <property type="entry name" value="Divalent-metal-dependent TIM barrel enzymes"/>
    <property type="match status" value="1"/>
</dbReference>
<dbReference type="STRING" id="228230.RMCC_1960"/>
<reference evidence="6" key="2">
    <citation type="submission" date="2016-02" db="EMBL/GenBank/DDBJ databases">
        <title>Draft genome sequence of five rapidly growing Mycobacterium species.</title>
        <authorList>
            <person name="Katahira K."/>
            <person name="Gotou Y."/>
            <person name="Iida K."/>
            <person name="Ogura Y."/>
            <person name="Hayashi T."/>
        </authorList>
    </citation>
    <scope>NUCLEOTIDE SEQUENCE [LARGE SCALE GENOMIC DNA]</scope>
    <source>
        <strain evidence="6">JCM15298</strain>
    </source>
</reference>
<evidence type="ECO:0000256" key="2">
    <source>
        <dbReference type="PIRNR" id="PIRNR006241"/>
    </source>
</evidence>
<dbReference type="InterPro" id="IPR026040">
    <property type="entry name" value="HyI-like"/>
</dbReference>
<name>A0A100WAV3_MYCCR</name>
<accession>A0A100WAV3</accession>
<dbReference type="EMBL" id="BCSY01000036">
    <property type="protein sequence ID" value="GAS94994.1"/>
    <property type="molecule type" value="Genomic_DNA"/>
</dbReference>
<feature type="active site" description="Proton donor/acceptor" evidence="3">
    <location>
        <position position="245"/>
    </location>
</feature>
<dbReference type="GO" id="GO:0046487">
    <property type="term" value="P:glyoxylate metabolic process"/>
    <property type="evidence" value="ECO:0007669"/>
    <property type="project" value="TreeGrafter"/>
</dbReference>
<evidence type="ECO:0000259" key="4">
    <source>
        <dbReference type="Pfam" id="PF01261"/>
    </source>
</evidence>
<keyword evidence="5" id="KW-0670">Pyruvate</keyword>
<dbReference type="GO" id="GO:0008903">
    <property type="term" value="F:hydroxypyruvate isomerase activity"/>
    <property type="evidence" value="ECO:0007669"/>
    <property type="project" value="TreeGrafter"/>
</dbReference>
<gene>
    <name evidence="5" type="ORF">RMCC_1960</name>
</gene>
<feature type="active site" description="Proton donor/acceptor" evidence="3">
    <location>
        <position position="150"/>
    </location>
</feature>
<dbReference type="PANTHER" id="PTHR43489:SF6">
    <property type="entry name" value="HYDROXYPYRUVATE ISOMERASE-RELATED"/>
    <property type="match status" value="1"/>
</dbReference>
<dbReference type="Pfam" id="PF01261">
    <property type="entry name" value="AP_endonuc_2"/>
    <property type="match status" value="1"/>
</dbReference>
<keyword evidence="6" id="KW-1185">Reference proteome</keyword>
<evidence type="ECO:0000256" key="3">
    <source>
        <dbReference type="PIRSR" id="PIRSR006241-50"/>
    </source>
</evidence>
<dbReference type="PIRSF" id="PIRSF006241">
    <property type="entry name" value="HyI"/>
    <property type="match status" value="1"/>
</dbReference>
<comment type="caution">
    <text evidence="5">The sequence shown here is derived from an EMBL/GenBank/DDBJ whole genome shotgun (WGS) entry which is preliminary data.</text>
</comment>